<dbReference type="Pfam" id="PF12669">
    <property type="entry name" value="FeoB_associated"/>
    <property type="match status" value="1"/>
</dbReference>
<sequence length="62" mass="6636">MFSILLGIAIFAYAAFTLIRFMKKSREGQCASCALKDSCGKANCCISHGEAQDAKAKMTVKG</sequence>
<keyword evidence="2" id="KW-1185">Reference proteome</keyword>
<organism evidence="1 2">
    <name type="scientific">Weizmannia acidilactici</name>
    <dbReference type="NCBI Taxonomy" id="2607726"/>
    <lineage>
        <taxon>Bacteria</taxon>
        <taxon>Bacillati</taxon>
        <taxon>Bacillota</taxon>
        <taxon>Bacilli</taxon>
        <taxon>Bacillales</taxon>
        <taxon>Bacillaceae</taxon>
        <taxon>Heyndrickxia</taxon>
    </lineage>
</organism>
<reference evidence="1 2" key="1">
    <citation type="submission" date="2019-09" db="EMBL/GenBank/DDBJ databases">
        <title>Draft genome sequence of Bacillus sp. JC-7.</title>
        <authorList>
            <person name="Tanaka N."/>
            <person name="Shiwa Y."/>
            <person name="Fujita N."/>
            <person name="Tanasupawat S."/>
        </authorList>
    </citation>
    <scope>NUCLEOTIDE SEQUENCE [LARGE SCALE GENOMIC DNA]</scope>
    <source>
        <strain evidence="1 2">JC-7</strain>
    </source>
</reference>
<evidence type="ECO:0000313" key="1">
    <source>
        <dbReference type="EMBL" id="GER68937.1"/>
    </source>
</evidence>
<proteinExistence type="predicted"/>
<evidence type="ECO:0000313" key="2">
    <source>
        <dbReference type="Proteomes" id="UP000391919"/>
    </source>
</evidence>
<dbReference type="AlphaFoldDB" id="A0A5J4JEE7"/>
<name>A0A5J4JEE7_9BACI</name>
<comment type="caution">
    <text evidence="1">The sequence shown here is derived from an EMBL/GenBank/DDBJ whole genome shotgun (WGS) entry which is preliminary data.</text>
</comment>
<dbReference type="Proteomes" id="UP000391919">
    <property type="component" value="Unassembled WGS sequence"/>
</dbReference>
<evidence type="ECO:0008006" key="3">
    <source>
        <dbReference type="Google" id="ProtNLM"/>
    </source>
</evidence>
<protein>
    <recommendedName>
        <fullName evidence="3">FeoB-associated Cys-rich membrane protein</fullName>
    </recommendedName>
</protein>
<dbReference type="RefSeq" id="WP_151680871.1">
    <property type="nucleotide sequence ID" value="NZ_BKZP01000023.1"/>
</dbReference>
<gene>
    <name evidence="1" type="ORF">BpJC7_02400</name>
</gene>
<accession>A0A5J4JEE7</accession>
<dbReference type="EMBL" id="BKZQ01000002">
    <property type="protein sequence ID" value="GER68937.1"/>
    <property type="molecule type" value="Genomic_DNA"/>
</dbReference>